<evidence type="ECO:0000313" key="2">
    <source>
        <dbReference type="Proteomes" id="UP000323597"/>
    </source>
</evidence>
<keyword evidence="2" id="KW-1185">Reference proteome</keyword>
<proteinExistence type="predicted"/>
<dbReference type="Proteomes" id="UP000323597">
    <property type="component" value="Chromosome A01"/>
</dbReference>
<sequence length="84" mass="9143">MACRCCGDGFDLSVEAEAVARQVVIDLAWAIRCVWRGVKLFVGVLAWRRQLEATATEAFRVCMAWSEAVCGRAGVEEAVGGYSN</sequence>
<dbReference type="EMBL" id="CM017636">
    <property type="protein sequence ID" value="TYJ48973.1"/>
    <property type="molecule type" value="Genomic_DNA"/>
</dbReference>
<reference evidence="1 2" key="1">
    <citation type="submission" date="2019-07" db="EMBL/GenBank/DDBJ databases">
        <title>WGS assembly of Gossypium mustelinum.</title>
        <authorList>
            <person name="Chen Z.J."/>
            <person name="Sreedasyam A."/>
            <person name="Ando A."/>
            <person name="Song Q."/>
            <person name="De L."/>
            <person name="Hulse-Kemp A."/>
            <person name="Ding M."/>
            <person name="Ye W."/>
            <person name="Kirkbride R."/>
            <person name="Jenkins J."/>
            <person name="Plott C."/>
            <person name="Lovell J."/>
            <person name="Lin Y.-M."/>
            <person name="Vaughn R."/>
            <person name="Liu B."/>
            <person name="Li W."/>
            <person name="Simpson S."/>
            <person name="Scheffler B."/>
            <person name="Saski C."/>
            <person name="Grover C."/>
            <person name="Hu G."/>
            <person name="Conover J."/>
            <person name="Carlson J."/>
            <person name="Shu S."/>
            <person name="Boston L."/>
            <person name="Williams M."/>
            <person name="Peterson D."/>
            <person name="Mcgee K."/>
            <person name="Jones D."/>
            <person name="Wendel J."/>
            <person name="Stelly D."/>
            <person name="Grimwood J."/>
            <person name="Schmutz J."/>
        </authorList>
    </citation>
    <scope>NUCLEOTIDE SEQUENCE [LARGE SCALE GENOMIC DNA]</scope>
    <source>
        <strain evidence="1">1408120.09</strain>
    </source>
</reference>
<evidence type="ECO:0000313" key="1">
    <source>
        <dbReference type="EMBL" id="TYJ48973.1"/>
    </source>
</evidence>
<protein>
    <submittedName>
        <fullName evidence="1">Uncharacterized protein</fullName>
    </submittedName>
</protein>
<name>A0A5D3AGH1_GOSMU</name>
<dbReference type="AlphaFoldDB" id="A0A5D3AGH1"/>
<organism evidence="1 2">
    <name type="scientific">Gossypium mustelinum</name>
    <name type="common">Cotton</name>
    <name type="synonym">Gossypium caicoense</name>
    <dbReference type="NCBI Taxonomy" id="34275"/>
    <lineage>
        <taxon>Eukaryota</taxon>
        <taxon>Viridiplantae</taxon>
        <taxon>Streptophyta</taxon>
        <taxon>Embryophyta</taxon>
        <taxon>Tracheophyta</taxon>
        <taxon>Spermatophyta</taxon>
        <taxon>Magnoliopsida</taxon>
        <taxon>eudicotyledons</taxon>
        <taxon>Gunneridae</taxon>
        <taxon>Pentapetalae</taxon>
        <taxon>rosids</taxon>
        <taxon>malvids</taxon>
        <taxon>Malvales</taxon>
        <taxon>Malvaceae</taxon>
        <taxon>Malvoideae</taxon>
        <taxon>Gossypium</taxon>
    </lineage>
</organism>
<gene>
    <name evidence="1" type="ORF">E1A91_A01G102500v1</name>
</gene>
<accession>A0A5D3AGH1</accession>